<evidence type="ECO:0000313" key="2">
    <source>
        <dbReference type="Proteomes" id="UP001189429"/>
    </source>
</evidence>
<feature type="non-terminal residue" evidence="1">
    <location>
        <position position="140"/>
    </location>
</feature>
<protein>
    <submittedName>
        <fullName evidence="1">Uncharacterized protein</fullName>
    </submittedName>
</protein>
<feature type="non-terminal residue" evidence="1">
    <location>
        <position position="1"/>
    </location>
</feature>
<comment type="caution">
    <text evidence="1">The sequence shown here is derived from an EMBL/GenBank/DDBJ whole genome shotgun (WGS) entry which is preliminary data.</text>
</comment>
<sequence length="140" mass="15209">FPSEGSVGLKAIFGLLQSMNNNMATNAGLTTLRQQITTETKLSISAAVDPLKDEMRELTDRVDYLEMQSSSSSGRTGKRQLALLSSLDISNRRVAFVGFEINDLASRVTQMKTYASTLSNVPPCTSEGHFFTGPSQIVSK</sequence>
<proteinExistence type="predicted"/>
<organism evidence="1 2">
    <name type="scientific">Prorocentrum cordatum</name>
    <dbReference type="NCBI Taxonomy" id="2364126"/>
    <lineage>
        <taxon>Eukaryota</taxon>
        <taxon>Sar</taxon>
        <taxon>Alveolata</taxon>
        <taxon>Dinophyceae</taxon>
        <taxon>Prorocentrales</taxon>
        <taxon>Prorocentraceae</taxon>
        <taxon>Prorocentrum</taxon>
    </lineage>
</organism>
<dbReference type="Proteomes" id="UP001189429">
    <property type="component" value="Unassembled WGS sequence"/>
</dbReference>
<gene>
    <name evidence="1" type="ORF">PCOR1329_LOCUS34175</name>
</gene>
<keyword evidence="2" id="KW-1185">Reference proteome</keyword>
<dbReference type="EMBL" id="CAUYUJ010014203">
    <property type="protein sequence ID" value="CAK0838153.1"/>
    <property type="molecule type" value="Genomic_DNA"/>
</dbReference>
<reference evidence="1" key="1">
    <citation type="submission" date="2023-10" db="EMBL/GenBank/DDBJ databases">
        <authorList>
            <person name="Chen Y."/>
            <person name="Shah S."/>
            <person name="Dougan E. K."/>
            <person name="Thang M."/>
            <person name="Chan C."/>
        </authorList>
    </citation>
    <scope>NUCLEOTIDE SEQUENCE [LARGE SCALE GENOMIC DNA]</scope>
</reference>
<accession>A0ABN9T0Q7</accession>
<name>A0ABN9T0Q7_9DINO</name>
<evidence type="ECO:0000313" key="1">
    <source>
        <dbReference type="EMBL" id="CAK0838153.1"/>
    </source>
</evidence>